<evidence type="ECO:0000256" key="7">
    <source>
        <dbReference type="ARBA" id="ARBA00022801"/>
    </source>
</evidence>
<dbReference type="EMBL" id="JBEUSY010000358">
    <property type="protein sequence ID" value="KAL1236956.1"/>
    <property type="molecule type" value="Genomic_DNA"/>
</dbReference>
<comment type="subcellular location">
    <subcellularLocation>
        <location evidence="2">Secreted</location>
    </subcellularLocation>
</comment>
<evidence type="ECO:0000256" key="6">
    <source>
        <dbReference type="ARBA" id="ARBA00022729"/>
    </source>
</evidence>
<reference evidence="13 14" key="1">
    <citation type="submission" date="2024-07" db="EMBL/GenBank/DDBJ databases">
        <title>Enhanced genomic and transcriptomic resources for Trichinella pseudospiralis and T. spiralis underpin the discovery of pronounced molecular differences between stages and species.</title>
        <authorList>
            <person name="Pasi K.K."/>
            <person name="La Rosa G."/>
            <person name="Gomez-Morales M.A."/>
            <person name="Tosini F."/>
            <person name="Sumanam S."/>
            <person name="Young N.D."/>
            <person name="Chang B.C."/>
            <person name="Robin G.B."/>
        </authorList>
    </citation>
    <scope>NUCLEOTIDE SEQUENCE [LARGE SCALE GENOMIC DNA]</scope>
    <source>
        <strain evidence="13">ISS534</strain>
    </source>
</reference>
<keyword evidence="4" id="KW-0964">Secreted</keyword>
<proteinExistence type="inferred from homology"/>
<feature type="transmembrane region" description="Helical" evidence="10">
    <location>
        <begin position="71"/>
        <end position="96"/>
    </location>
</feature>
<feature type="transmembrane region" description="Helical" evidence="10">
    <location>
        <begin position="119"/>
        <end position="138"/>
    </location>
</feature>
<sequence>MTLTTCDWLSLAVIAINVNSIIYLPFWLSLRARRKAEINHQIYDPSPAIDEQTSSARISSAPQSNRNRQPVVTLTPFACTYCFVFFNMIIFFSSFINRCCATLLLITIIDKRIYLKENYYVTLIMFIKHTAWSYYITFECFNFDTISVIKMSNRMTGGFKFLVIVVVFGSLCASVHGQCDDAAFESLENVGEEIALETNFFRYNASSTSVAHHSSCTLCYLLSTTAQRIYFCNRSQEQLSYLINGLCVFLRIYNSRICQGIVSVYKMKSLRSWSIVAQSEATLCGVAACSTATTAKSSEADCNDPLCCHKNSTKKSMKVKQAAGRWGTAGLCDLPIKTMILLFEHLQDEAEFDYVIWTGDLPPHNVWNQTRNGQLHAYEYLLQLFNEYLPNKLIFSALGNHESAPADSFPPHFKTLPNKYSISWLYDALAEGWSATVDPEQKEAVQDSIKRRGSYVVEVKPGFRIISVNTNYCIKTNYWLYLNETDPDGTLSWLAEELQKAENEGAKVHIIGHIPPGHETCLKEWSRNYNIIAQRYENVIRAQFFGHTHSDSFTVSYDQSGSDVRPSNVMFVAPSVTTFAYCLPAYRIYTIDGVHENSTWEVLDIETYILNVTEANQTGERPKWKLSYRFKETYGLKSILPDQMDNLIRRFSTNDTVFDIYLKHYNRVDAECGKSCRKARLCELLSSSSAAYATCIHKPVVKL</sequence>
<dbReference type="PANTHER" id="PTHR10340">
    <property type="entry name" value="SPHINGOMYELIN PHOSPHODIESTERASE"/>
    <property type="match status" value="1"/>
</dbReference>
<keyword evidence="6" id="KW-0732">Signal</keyword>
<dbReference type="Pfam" id="PF00149">
    <property type="entry name" value="Metallophos"/>
    <property type="match status" value="1"/>
</dbReference>
<keyword evidence="14" id="KW-1185">Reference proteome</keyword>
<gene>
    <name evidence="13" type="ORF">TSPI_08526</name>
</gene>
<dbReference type="Pfam" id="PF19272">
    <property type="entry name" value="ASMase_C"/>
    <property type="match status" value="1"/>
</dbReference>
<evidence type="ECO:0000256" key="3">
    <source>
        <dbReference type="ARBA" id="ARBA00008234"/>
    </source>
</evidence>
<dbReference type="InterPro" id="IPR029052">
    <property type="entry name" value="Metallo-depent_PP-like"/>
</dbReference>
<name>A0ABR3KGF0_TRISP</name>
<feature type="transmembrane region" description="Helical" evidence="10">
    <location>
        <begin position="12"/>
        <end position="30"/>
    </location>
</feature>
<keyword evidence="10" id="KW-0812">Transmembrane</keyword>
<dbReference type="Gene3D" id="3.60.21.10">
    <property type="match status" value="1"/>
</dbReference>
<dbReference type="CDD" id="cd00842">
    <property type="entry name" value="MPP_ASMase"/>
    <property type="match status" value="1"/>
</dbReference>
<feature type="domain" description="Calcineurin-like phosphoesterase" evidence="11">
    <location>
        <begin position="341"/>
        <end position="550"/>
    </location>
</feature>
<dbReference type="InterPro" id="IPR045473">
    <property type="entry name" value="ASM_C"/>
</dbReference>
<evidence type="ECO:0000259" key="11">
    <source>
        <dbReference type="Pfam" id="PF00149"/>
    </source>
</evidence>
<evidence type="ECO:0000256" key="4">
    <source>
        <dbReference type="ARBA" id="ARBA00022525"/>
    </source>
</evidence>
<evidence type="ECO:0000256" key="1">
    <source>
        <dbReference type="ARBA" id="ARBA00001947"/>
    </source>
</evidence>
<keyword evidence="7" id="KW-0378">Hydrolase</keyword>
<evidence type="ECO:0000256" key="10">
    <source>
        <dbReference type="SAM" id="Phobius"/>
    </source>
</evidence>
<keyword evidence="9" id="KW-0325">Glycoprotein</keyword>
<keyword evidence="10" id="KW-0472">Membrane</keyword>
<dbReference type="InterPro" id="IPR004843">
    <property type="entry name" value="Calcineurin-like_PHP"/>
</dbReference>
<comment type="similarity">
    <text evidence="3">Belongs to the acid sphingomyelinase family.</text>
</comment>
<organism evidence="13 14">
    <name type="scientific">Trichinella spiralis</name>
    <name type="common">Trichina worm</name>
    <dbReference type="NCBI Taxonomy" id="6334"/>
    <lineage>
        <taxon>Eukaryota</taxon>
        <taxon>Metazoa</taxon>
        <taxon>Ecdysozoa</taxon>
        <taxon>Nematoda</taxon>
        <taxon>Enoplea</taxon>
        <taxon>Dorylaimia</taxon>
        <taxon>Trichinellida</taxon>
        <taxon>Trichinellidae</taxon>
        <taxon>Trichinella</taxon>
    </lineage>
</organism>
<evidence type="ECO:0000256" key="2">
    <source>
        <dbReference type="ARBA" id="ARBA00004613"/>
    </source>
</evidence>
<keyword evidence="8" id="KW-0862">Zinc</keyword>
<dbReference type="InterPro" id="IPR041805">
    <property type="entry name" value="ASMase/PPN1_MPP"/>
</dbReference>
<evidence type="ECO:0000256" key="8">
    <source>
        <dbReference type="ARBA" id="ARBA00022833"/>
    </source>
</evidence>
<evidence type="ECO:0000313" key="14">
    <source>
        <dbReference type="Proteomes" id="UP001558632"/>
    </source>
</evidence>
<accession>A0ABR3KGF0</accession>
<comment type="cofactor">
    <cofactor evidence="1">
        <name>Zn(2+)</name>
        <dbReference type="ChEBI" id="CHEBI:29105"/>
    </cofactor>
</comment>
<keyword evidence="10" id="KW-1133">Transmembrane helix</keyword>
<feature type="transmembrane region" description="Helical" evidence="10">
    <location>
        <begin position="159"/>
        <end position="177"/>
    </location>
</feature>
<dbReference type="Proteomes" id="UP001558632">
    <property type="component" value="Unassembled WGS sequence"/>
</dbReference>
<evidence type="ECO:0000256" key="5">
    <source>
        <dbReference type="ARBA" id="ARBA00022723"/>
    </source>
</evidence>
<dbReference type="SUPFAM" id="SSF56300">
    <property type="entry name" value="Metallo-dependent phosphatases"/>
    <property type="match status" value="1"/>
</dbReference>
<protein>
    <submittedName>
        <fullName evidence="13">Sphingomyelin phosphodiesterase</fullName>
    </submittedName>
</protein>
<comment type="caution">
    <text evidence="13">The sequence shown here is derived from an EMBL/GenBank/DDBJ whole genome shotgun (WGS) entry which is preliminary data.</text>
</comment>
<evidence type="ECO:0000313" key="13">
    <source>
        <dbReference type="EMBL" id="KAL1236956.1"/>
    </source>
</evidence>
<feature type="domain" description="Sphingomyelin phosphodiesterase C-terminal" evidence="12">
    <location>
        <begin position="566"/>
        <end position="698"/>
    </location>
</feature>
<evidence type="ECO:0000259" key="12">
    <source>
        <dbReference type="Pfam" id="PF19272"/>
    </source>
</evidence>
<dbReference type="PANTHER" id="PTHR10340:SF34">
    <property type="entry name" value="SPHINGOMYELIN PHOSPHODIESTERASE"/>
    <property type="match status" value="1"/>
</dbReference>
<evidence type="ECO:0000256" key="9">
    <source>
        <dbReference type="ARBA" id="ARBA00023180"/>
    </source>
</evidence>
<keyword evidence="5" id="KW-0479">Metal-binding</keyword>